<dbReference type="RefSeq" id="WP_111525626.1">
    <property type="nucleotide sequence ID" value="NZ_CP032364.1"/>
</dbReference>
<keyword evidence="2" id="KW-1185">Reference proteome</keyword>
<dbReference type="KEGG" id="lua:D4A81_04040"/>
<name>A0A385Q0K2_9FIRM</name>
<sequence>MKGTEDIKKKRWENRALVLGIASILSNLCSFPISGVPMGVPIGIFAIAFAFISAKDGMRGKAVAGMITGILGVMMGLAIYFMILFLVASLKDPRFLSQFKPEQIKLLQDYIQLYIAH</sequence>
<gene>
    <name evidence="1" type="ORF">D4A81_04040</name>
</gene>
<evidence type="ECO:0000313" key="1">
    <source>
        <dbReference type="EMBL" id="AYA99174.1"/>
    </source>
</evidence>
<dbReference type="AlphaFoldDB" id="A0A385Q0K2"/>
<keyword evidence="1" id="KW-0436">Ligase</keyword>
<dbReference type="EMBL" id="CP032364">
    <property type="protein sequence ID" value="AYA99174.1"/>
    <property type="molecule type" value="Genomic_DNA"/>
</dbReference>
<organism evidence="1 2">
    <name type="scientific">Lachnoanaerobaculum umeaense</name>
    <dbReference type="NCBI Taxonomy" id="617123"/>
    <lineage>
        <taxon>Bacteria</taxon>
        <taxon>Bacillati</taxon>
        <taxon>Bacillota</taxon>
        <taxon>Clostridia</taxon>
        <taxon>Lachnospirales</taxon>
        <taxon>Lachnospiraceae</taxon>
        <taxon>Lachnoanaerobaculum</taxon>
    </lineage>
</organism>
<keyword evidence="1" id="KW-0030">Aminoacyl-tRNA synthetase</keyword>
<dbReference type="OrthoDB" id="2057580at2"/>
<dbReference type="GO" id="GO:0004812">
    <property type="term" value="F:aminoacyl-tRNA ligase activity"/>
    <property type="evidence" value="ECO:0007669"/>
    <property type="project" value="UniProtKB-KW"/>
</dbReference>
<accession>A0A385Q0K2</accession>
<evidence type="ECO:0000313" key="2">
    <source>
        <dbReference type="Proteomes" id="UP000265562"/>
    </source>
</evidence>
<dbReference type="Proteomes" id="UP000265562">
    <property type="component" value="Chromosome"/>
</dbReference>
<reference evidence="1 2" key="1">
    <citation type="submission" date="2018-09" db="EMBL/GenBank/DDBJ databases">
        <title>Genome sequencing of Lachnoanaerobaculum umeaense DSM 23576.</title>
        <authorList>
            <person name="Kook J.-K."/>
            <person name="Park S.-N."/>
            <person name="Lim Y.K."/>
        </authorList>
    </citation>
    <scope>NUCLEOTIDE SEQUENCE [LARGE SCALE GENOMIC DNA]</scope>
    <source>
        <strain evidence="2">DSM 23576 \ CCUG 58757</strain>
    </source>
</reference>
<protein>
    <submittedName>
        <fullName evidence="1">Leucyl-tRNA synthetase</fullName>
    </submittedName>
</protein>
<proteinExistence type="predicted"/>